<accession>A0A0A3ZA00</accession>
<dbReference type="EMBL" id="JRUQ01000027">
    <property type="protein sequence ID" value="KGT94594.1"/>
    <property type="molecule type" value="Genomic_DNA"/>
</dbReference>
<evidence type="ECO:0000313" key="1">
    <source>
        <dbReference type="EMBL" id="KGT94594.1"/>
    </source>
</evidence>
<protein>
    <submittedName>
        <fullName evidence="1">Uncharacterized protein</fullName>
    </submittedName>
</protein>
<evidence type="ECO:0000313" key="2">
    <source>
        <dbReference type="Proteomes" id="UP000030351"/>
    </source>
</evidence>
<dbReference type="OrthoDB" id="6556332at2"/>
<comment type="caution">
    <text evidence="1">The sequence shown here is derived from an EMBL/GenBank/DDBJ whole genome shotgun (WGS) entry which is preliminary data.</text>
</comment>
<name>A0A0A3ZA00_9GAMM</name>
<proteinExistence type="predicted"/>
<dbReference type="RefSeq" id="WP_034890694.1">
    <property type="nucleotide sequence ID" value="NZ_JRUQ01000027.1"/>
</dbReference>
<sequence length="87" mass="10274">MNLEQISEKICNMLTASSYFDEANDIKKLMIKVLTLNRNDSDRVNAIDSLISRCHPKWLGDYYINNITYKEWTDLITQFKNKLNKVK</sequence>
<dbReference type="AlphaFoldDB" id="A0A0A3ZA00"/>
<organism evidence="1 2">
    <name type="scientific">Erwinia typographi</name>
    <dbReference type="NCBI Taxonomy" id="371042"/>
    <lineage>
        <taxon>Bacteria</taxon>
        <taxon>Pseudomonadati</taxon>
        <taxon>Pseudomonadota</taxon>
        <taxon>Gammaproteobacteria</taxon>
        <taxon>Enterobacterales</taxon>
        <taxon>Erwiniaceae</taxon>
        <taxon>Erwinia</taxon>
    </lineage>
</organism>
<dbReference type="eggNOG" id="ENOG5034151">
    <property type="taxonomic scope" value="Bacteria"/>
</dbReference>
<dbReference type="Proteomes" id="UP000030351">
    <property type="component" value="Unassembled WGS sequence"/>
</dbReference>
<reference evidence="1 2" key="1">
    <citation type="submission" date="2014-10" db="EMBL/GenBank/DDBJ databases">
        <title>Genome sequence of Erwinia typographi M043b.</title>
        <authorList>
            <person name="Chan K.-G."/>
            <person name="Tan W.-S."/>
        </authorList>
    </citation>
    <scope>NUCLEOTIDE SEQUENCE [LARGE SCALE GENOMIC DNA]</scope>
    <source>
        <strain evidence="1 2">M043b</strain>
    </source>
</reference>
<keyword evidence="2" id="KW-1185">Reference proteome</keyword>
<gene>
    <name evidence="1" type="ORF">NG99_08245</name>
</gene>